<evidence type="ECO:0000313" key="1">
    <source>
        <dbReference type="EMBL" id="WOH37518.1"/>
    </source>
</evidence>
<dbReference type="Gene3D" id="3.40.50.1820">
    <property type="entry name" value="alpha/beta hydrolase"/>
    <property type="match status" value="1"/>
</dbReference>
<dbReference type="InterPro" id="IPR029058">
    <property type="entry name" value="AB_hydrolase_fold"/>
</dbReference>
<organism evidence="1 2">
    <name type="scientific">Thalassotalea fonticola</name>
    <dbReference type="NCBI Taxonomy" id="3065649"/>
    <lineage>
        <taxon>Bacteria</taxon>
        <taxon>Pseudomonadati</taxon>
        <taxon>Pseudomonadota</taxon>
        <taxon>Gammaproteobacteria</taxon>
        <taxon>Alteromonadales</taxon>
        <taxon>Colwelliaceae</taxon>
        <taxon>Thalassotalea</taxon>
    </lineage>
</organism>
<keyword evidence="2" id="KW-1185">Reference proteome</keyword>
<name>A0ABZ0GP49_9GAMM</name>
<reference evidence="1 2" key="1">
    <citation type="submission" date="2023-09" db="EMBL/GenBank/DDBJ databases">
        <authorList>
            <person name="Qi X."/>
        </authorList>
    </citation>
    <scope>NUCLEOTIDE SEQUENCE [LARGE SCALE GENOMIC DNA]</scope>
    <source>
        <strain evidence="1 2">S1-1</strain>
    </source>
</reference>
<dbReference type="SUPFAM" id="SSF53474">
    <property type="entry name" value="alpha/beta-Hydrolases"/>
    <property type="match status" value="1"/>
</dbReference>
<gene>
    <name evidence="1" type="ORF">RI844_19490</name>
</gene>
<accession>A0ABZ0GP49</accession>
<dbReference type="EMBL" id="CP136600">
    <property type="protein sequence ID" value="WOH37518.1"/>
    <property type="molecule type" value="Genomic_DNA"/>
</dbReference>
<evidence type="ECO:0008006" key="3">
    <source>
        <dbReference type="Google" id="ProtNLM"/>
    </source>
</evidence>
<evidence type="ECO:0000313" key="2">
    <source>
        <dbReference type="Proteomes" id="UP001301442"/>
    </source>
</evidence>
<proteinExistence type="predicted"/>
<protein>
    <recommendedName>
        <fullName evidence="3">Alpha/beta hydrolase</fullName>
    </recommendedName>
</protein>
<dbReference type="Proteomes" id="UP001301442">
    <property type="component" value="Chromosome"/>
</dbReference>
<dbReference type="RefSeq" id="WP_348396305.1">
    <property type="nucleotide sequence ID" value="NZ_CP136600.1"/>
</dbReference>
<sequence>MNYIKKVTMGMINFLSNVRPQDKVKVKQRDNILVNVPHYNFKYLTSLKLNYGESTCSIFDEQIELNFYSFIKKESSRLIILLPGAVDRSKGAVGFQRYTWAKELNANVISFSDPTITESNDLKIGWFQNVSANFGVNYLYKTVKSVQKQLNIKDENVCFFGSSAGGFASLKVGEFNLKATVIAINPQIYLKNYSKNFYIPLLKYSYDRDNDLRKKYINRLKVDSKLITKRQGDTVIYQNIQDKEHVNLHLTPFINMLKPTQYNEIRLDEFEKIQPGVSVILYDDIVAKHSPPGKSETIDFINQIFDCDKLNSN</sequence>